<organism evidence="1 2">
    <name type="scientific">Fusarium oxysporum (strain Fo5176)</name>
    <name type="common">Fusarium vascular wilt</name>
    <dbReference type="NCBI Taxonomy" id="660025"/>
    <lineage>
        <taxon>Eukaryota</taxon>
        <taxon>Fungi</taxon>
        <taxon>Dikarya</taxon>
        <taxon>Ascomycota</taxon>
        <taxon>Pezizomycotina</taxon>
        <taxon>Sordariomycetes</taxon>
        <taxon>Hypocreomycetidae</taxon>
        <taxon>Hypocreales</taxon>
        <taxon>Nectriaceae</taxon>
        <taxon>Fusarium</taxon>
        <taxon>Fusarium oxysporum species complex</taxon>
    </lineage>
</organism>
<dbReference type="Proteomes" id="UP000002489">
    <property type="component" value="Unassembled WGS sequence"/>
</dbReference>
<proteinExistence type="predicted"/>
<reference evidence="1" key="2">
    <citation type="submission" date="2025-08" db="UniProtKB">
        <authorList>
            <consortium name="EnsemblFungi"/>
        </authorList>
    </citation>
    <scope>IDENTIFICATION</scope>
    <source>
        <strain evidence="1">4287 / CBS 123668 / FGSC 9935 / NRRL 34936</strain>
    </source>
</reference>
<protein>
    <submittedName>
        <fullName evidence="1">Uncharacterized protein</fullName>
    </submittedName>
</protein>
<gene>
    <name evidence="1" type="primary">28951607</name>
</gene>
<evidence type="ECO:0000313" key="2">
    <source>
        <dbReference type="Proteomes" id="UP000002489"/>
    </source>
</evidence>
<name>A0A0D2Y1G5_FUSOF</name>
<reference evidence="2" key="1">
    <citation type="journal article" date="2012" name="Mol. Plant Microbe Interact.">
        <title>A highly conserved effector in Fusarium oxysporum is required for full virulence on Arabidopsis.</title>
        <authorList>
            <person name="Thatcher L.F."/>
            <person name="Gardiner D.M."/>
            <person name="Kazan K."/>
            <person name="Manners J."/>
        </authorList>
    </citation>
    <scope>NUCLEOTIDE SEQUENCE [LARGE SCALE GENOMIC DNA]</scope>
    <source>
        <strain evidence="2">Fo5176</strain>
    </source>
</reference>
<evidence type="ECO:0000313" key="1">
    <source>
        <dbReference type="EnsemblFungi" id="FOXG_10108P0"/>
    </source>
</evidence>
<dbReference type="AlphaFoldDB" id="A0A0D2Y1G5"/>
<sequence length="152" mass="15822">MLSLRTTLTLLALPALAAAGNVCLGVFAVAGLGDAPPDVYYVAFAAGSPCDESRSAMLTDTLNENWCSISNRAPQFDMCGSTATIFNAGEPIGDDADFNDCGAKLSINGEEFDGEVLEELAEDNPCSATCNNGIAFGNIGGLRHYVDVPMCD</sequence>
<dbReference type="VEuPathDB" id="FungiDB:FOXG_10108"/>
<dbReference type="EnsemblFungi" id="FOXG_10108T0">
    <property type="protein sequence ID" value="FOXG_10108P0"/>
    <property type="gene ID" value="FOXG_10108"/>
</dbReference>
<accession>A0A0D2Y1G5</accession>